<sequence>MMTPTKFAVLGSSPISNSVVVHSDIRLLSLDCPWTSSSSSYKHAVRDPRRRKVQKERTFDDGTTIVMSCSCTMSTTCSSAESLAGRLFGPGEEGENWWDDKCLFYPVVVKEPSSAAAAAAASSGSSTSSWRMYYYGRNQDSWHSGVKPALLSTGRVGVALSEDGFQWKRYRGTLPEGAILDPDEASSSSSFDCVHVGCGDVFFFEGEWWMFYFGGSAETIEFGARGAGAGKALQGFRMLPGLIKSTDGFVFNRKHSPGSPLLQIGRKNEFDEVFIAWPRVIPPPCKELEGQSLPMNKEHWLMTYSSIQQTSPPVSAIGAATSSDGLQWTKAGCVLARGAKGTWDDGGVGRRHVLFLDGQYVMFYEGVDANGIHGIGLAFSRDGIHWKKDTVLGTEPGGPIFRARIGEEEAWDNGTVAAPHVVQLDDSSFRLYYVGSNALKTQSAIGVALSDGTNFRSWVRPILSLPS</sequence>
<accession>A0ABP0TWW4</accession>
<gene>
    <name evidence="2" type="ORF">CSSPTR1EN2_LOCUS8584</name>
</gene>
<organism evidence="2 3">
    <name type="scientific">Sphagnum troendelagicum</name>
    <dbReference type="NCBI Taxonomy" id="128251"/>
    <lineage>
        <taxon>Eukaryota</taxon>
        <taxon>Viridiplantae</taxon>
        <taxon>Streptophyta</taxon>
        <taxon>Embryophyta</taxon>
        <taxon>Bryophyta</taxon>
        <taxon>Sphagnophytina</taxon>
        <taxon>Sphagnopsida</taxon>
        <taxon>Sphagnales</taxon>
        <taxon>Sphagnaceae</taxon>
        <taxon>Sphagnum</taxon>
    </lineage>
</organism>
<evidence type="ECO:0008006" key="4">
    <source>
        <dbReference type="Google" id="ProtNLM"/>
    </source>
</evidence>
<evidence type="ECO:0000313" key="2">
    <source>
        <dbReference type="EMBL" id="CAK9206909.1"/>
    </source>
</evidence>
<evidence type="ECO:0000256" key="1">
    <source>
        <dbReference type="SAM" id="MobiDB-lite"/>
    </source>
</evidence>
<dbReference type="Gene3D" id="2.115.10.20">
    <property type="entry name" value="Glycosyl hydrolase domain, family 43"/>
    <property type="match status" value="2"/>
</dbReference>
<dbReference type="InterPro" id="IPR023296">
    <property type="entry name" value="Glyco_hydro_beta-prop_sf"/>
</dbReference>
<reference evidence="2" key="1">
    <citation type="submission" date="2024-02" db="EMBL/GenBank/DDBJ databases">
        <authorList>
            <consortium name="ELIXIR-Norway"/>
            <consortium name="Elixir Norway"/>
        </authorList>
    </citation>
    <scope>NUCLEOTIDE SEQUENCE</scope>
</reference>
<dbReference type="EMBL" id="OZ019907">
    <property type="protein sequence ID" value="CAK9206909.1"/>
    <property type="molecule type" value="Genomic_DNA"/>
</dbReference>
<protein>
    <recommendedName>
        <fullName evidence="4">Arabinanase/levansucrase/invertase</fullName>
    </recommendedName>
</protein>
<dbReference type="PANTHER" id="PTHR35279">
    <property type="match status" value="1"/>
</dbReference>
<proteinExistence type="predicted"/>
<keyword evidence="3" id="KW-1185">Reference proteome</keyword>
<dbReference type="PANTHER" id="PTHR35279:SF4">
    <property type="entry name" value="GLYCOSYL HYDROLASE FAMILY 32 N-TERMINAL DOMAIN-CONTAINING PROTEIN"/>
    <property type="match status" value="1"/>
</dbReference>
<name>A0ABP0TWW4_9BRYO</name>
<feature type="region of interest" description="Disordered" evidence="1">
    <location>
        <begin position="36"/>
        <end position="56"/>
    </location>
</feature>
<dbReference type="Proteomes" id="UP001497512">
    <property type="component" value="Chromosome 15"/>
</dbReference>
<dbReference type="SUPFAM" id="SSF75005">
    <property type="entry name" value="Arabinanase/levansucrase/invertase"/>
    <property type="match status" value="2"/>
</dbReference>
<evidence type="ECO:0000313" key="3">
    <source>
        <dbReference type="Proteomes" id="UP001497512"/>
    </source>
</evidence>